<protein>
    <submittedName>
        <fullName evidence="3">Uncharacterized protein</fullName>
    </submittedName>
</protein>
<keyword evidence="2" id="KW-1133">Transmembrane helix</keyword>
<evidence type="ECO:0000256" key="2">
    <source>
        <dbReference type="SAM" id="Phobius"/>
    </source>
</evidence>
<dbReference type="RefSeq" id="WP_119016476.1">
    <property type="nucleotide sequence ID" value="NZ_QXEV01000015.1"/>
</dbReference>
<dbReference type="EMBL" id="QXEV01000015">
    <property type="protein sequence ID" value="RIA75609.1"/>
    <property type="molecule type" value="Genomic_DNA"/>
</dbReference>
<dbReference type="AlphaFoldDB" id="A0A397RT65"/>
<evidence type="ECO:0000256" key="1">
    <source>
        <dbReference type="SAM" id="MobiDB-lite"/>
    </source>
</evidence>
<proteinExistence type="predicted"/>
<feature type="compositionally biased region" description="Gly residues" evidence="1">
    <location>
        <begin position="1"/>
        <end position="16"/>
    </location>
</feature>
<feature type="region of interest" description="Disordered" evidence="1">
    <location>
        <begin position="326"/>
        <end position="347"/>
    </location>
</feature>
<evidence type="ECO:0000313" key="4">
    <source>
        <dbReference type="Proteomes" id="UP000266506"/>
    </source>
</evidence>
<accession>A0A397RT65</accession>
<dbReference type="InParanoid" id="A0A397RT65"/>
<feature type="transmembrane region" description="Helical" evidence="2">
    <location>
        <begin position="62"/>
        <end position="87"/>
    </location>
</feature>
<dbReference type="Proteomes" id="UP000266506">
    <property type="component" value="Unassembled WGS sequence"/>
</dbReference>
<sequence>MPHVGGGSSSHGGFHSGGSHSSAPRAPRRDIYGKEHHSYYIRPGFYFSGIYVPYSRVHRGYYAIRGIIALICVGIFIVGLGIGTLHLRGSEDALESYSLNRYSEVYQQDSNYEYNVLVEIVAYDNLKELDYMPIVGDNLDYSIDQMFGNQNSFFGNKLYNNLNKYEYQVSSLAEALNTSLMELNERIDLLYFNPLYSNNVKDIKIINNTTYSIGDDTSLKEAMNHFYELTGYNICIDISTYDTAYPQAYYMLIVLSIIGGGVIIFGFYRLIKTIIAVEKINEADKNDDLGKYFEGDIKYDEYRKKHSMDEPYTYNPNEYEELKKEFETNPKDFEVNNEDFKEEDIEK</sequence>
<feature type="region of interest" description="Disordered" evidence="1">
    <location>
        <begin position="1"/>
        <end position="27"/>
    </location>
</feature>
<keyword evidence="2" id="KW-0472">Membrane</keyword>
<reference evidence="3 4" key="1">
    <citation type="submission" date="2018-08" db="EMBL/GenBank/DDBJ databases">
        <title>Genomic Encyclopedia of Archaeal and Bacterial Type Strains, Phase II (KMG-II): from individual species to whole genera.</title>
        <authorList>
            <person name="Goeker M."/>
        </authorList>
    </citation>
    <scope>NUCLEOTIDE SEQUENCE [LARGE SCALE GENOMIC DNA]</scope>
    <source>
        <strain evidence="3 4">ATCC 27112</strain>
    </source>
</reference>
<name>A0A397RT65_9MOLU</name>
<feature type="compositionally biased region" description="Acidic residues" evidence="1">
    <location>
        <begin position="335"/>
        <end position="347"/>
    </location>
</feature>
<comment type="caution">
    <text evidence="3">The sequence shown here is derived from an EMBL/GenBank/DDBJ whole genome shotgun (WGS) entry which is preliminary data.</text>
</comment>
<keyword evidence="2" id="KW-0812">Transmembrane</keyword>
<feature type="transmembrane region" description="Helical" evidence="2">
    <location>
        <begin position="248"/>
        <end position="271"/>
    </location>
</feature>
<gene>
    <name evidence="3" type="ORF">EI71_01347</name>
</gene>
<keyword evidence="4" id="KW-1185">Reference proteome</keyword>
<organism evidence="3 4">
    <name type="scientific">Anaeroplasma bactoclasticum</name>
    <dbReference type="NCBI Taxonomy" id="2088"/>
    <lineage>
        <taxon>Bacteria</taxon>
        <taxon>Bacillati</taxon>
        <taxon>Mycoplasmatota</taxon>
        <taxon>Mollicutes</taxon>
        <taxon>Anaeroplasmatales</taxon>
        <taxon>Anaeroplasmataceae</taxon>
        <taxon>Anaeroplasma</taxon>
    </lineage>
</organism>
<evidence type="ECO:0000313" key="3">
    <source>
        <dbReference type="EMBL" id="RIA75609.1"/>
    </source>
</evidence>